<accession>G5A7U7</accession>
<organism evidence="1 2">
    <name type="scientific">Phytophthora sojae (strain P6497)</name>
    <name type="common">Soybean stem and root rot agent</name>
    <name type="synonym">Phytophthora megasperma f. sp. glycines</name>
    <dbReference type="NCBI Taxonomy" id="1094619"/>
    <lineage>
        <taxon>Eukaryota</taxon>
        <taxon>Sar</taxon>
        <taxon>Stramenopiles</taxon>
        <taxon>Oomycota</taxon>
        <taxon>Peronosporomycetes</taxon>
        <taxon>Peronosporales</taxon>
        <taxon>Peronosporaceae</taxon>
        <taxon>Phytophthora</taxon>
    </lineage>
</organism>
<gene>
    <name evidence="1" type="ORF">PHYSODRAFT_526062</name>
</gene>
<dbReference type="RefSeq" id="XP_009536145.1">
    <property type="nucleotide sequence ID" value="XM_009537850.1"/>
</dbReference>
<dbReference type="EMBL" id="JH159161">
    <property type="protein sequence ID" value="EGZ07973.1"/>
    <property type="molecule type" value="Genomic_DNA"/>
</dbReference>
<dbReference type="InParanoid" id="G5A7U7"/>
<reference evidence="1 2" key="1">
    <citation type="journal article" date="2006" name="Science">
        <title>Phytophthora genome sequences uncover evolutionary origins and mechanisms of pathogenesis.</title>
        <authorList>
            <person name="Tyler B.M."/>
            <person name="Tripathy S."/>
            <person name="Zhang X."/>
            <person name="Dehal P."/>
            <person name="Jiang R.H."/>
            <person name="Aerts A."/>
            <person name="Arredondo F.D."/>
            <person name="Baxter L."/>
            <person name="Bensasson D."/>
            <person name="Beynon J.L."/>
            <person name="Chapman J."/>
            <person name="Damasceno C.M."/>
            <person name="Dorrance A.E."/>
            <person name="Dou D."/>
            <person name="Dickerman A.W."/>
            <person name="Dubchak I.L."/>
            <person name="Garbelotto M."/>
            <person name="Gijzen M."/>
            <person name="Gordon S.G."/>
            <person name="Govers F."/>
            <person name="Grunwald N.J."/>
            <person name="Huang W."/>
            <person name="Ivors K.L."/>
            <person name="Jones R.W."/>
            <person name="Kamoun S."/>
            <person name="Krampis K."/>
            <person name="Lamour K.H."/>
            <person name="Lee M.K."/>
            <person name="McDonald W.H."/>
            <person name="Medina M."/>
            <person name="Meijer H.J."/>
            <person name="Nordberg E.K."/>
            <person name="Maclean D.J."/>
            <person name="Ospina-Giraldo M.D."/>
            <person name="Morris P.F."/>
            <person name="Phuntumart V."/>
            <person name="Putnam N.H."/>
            <person name="Rash S."/>
            <person name="Rose J.K."/>
            <person name="Sakihama Y."/>
            <person name="Salamov A.A."/>
            <person name="Savidor A."/>
            <person name="Scheuring C.F."/>
            <person name="Smith B.M."/>
            <person name="Sobral B.W."/>
            <person name="Terry A."/>
            <person name="Torto-Alalibo T.A."/>
            <person name="Win J."/>
            <person name="Xu Z."/>
            <person name="Zhang H."/>
            <person name="Grigoriev I.V."/>
            <person name="Rokhsar D.S."/>
            <person name="Boore J.L."/>
        </authorList>
    </citation>
    <scope>NUCLEOTIDE SEQUENCE [LARGE SCALE GENOMIC DNA]</scope>
    <source>
        <strain evidence="1 2">P6497</strain>
    </source>
</reference>
<dbReference type="GeneID" id="20660952"/>
<protein>
    <submittedName>
        <fullName evidence="1">Uncharacterized protein</fullName>
    </submittedName>
</protein>
<dbReference type="Proteomes" id="UP000002640">
    <property type="component" value="Unassembled WGS sequence"/>
</dbReference>
<feature type="non-terminal residue" evidence="1">
    <location>
        <position position="1"/>
    </location>
</feature>
<dbReference type="AlphaFoldDB" id="G5A7U7"/>
<dbReference type="KEGG" id="psoj:PHYSODRAFT_526062"/>
<proteinExistence type="predicted"/>
<evidence type="ECO:0000313" key="1">
    <source>
        <dbReference type="EMBL" id="EGZ07973.1"/>
    </source>
</evidence>
<sequence length="104" mass="11243">RFGPVQHGIVSLTTGLFLGGHVASRGESTLDIVKFLQRSLSGASTESRIQLPGIIHALDRGYQSAAVNEQIHSVGGKVVGTHKRTGRFPFTYDMGCRSIVQHKN</sequence>
<name>G5A7U7_PHYSP</name>
<evidence type="ECO:0000313" key="2">
    <source>
        <dbReference type="Proteomes" id="UP000002640"/>
    </source>
</evidence>
<keyword evidence="2" id="KW-1185">Reference proteome</keyword>